<sequence length="348" mass="38420">MEKKKKTKVIAGIVVLAVLILAVLCVNVYLKEKQNTQNTKYTEAQEEKKQLEEKQKALKEKQAEAENAENTTQEQQDSDEAGEPVDETEEDADSEESLTEEQLAEEDAPDLEAIRASVEEKLQGTDEFGEAWQIYVYRLKDGARASLGQGRLTAASLIKLYIMGAVYSSYDNIAAANGQEQVDKLLNAMITVSDNDSANTLVGMLGNGDNAAGQEAVNTYCKNNGYTDTSMGRMLLEKASANENYTSARDCSVFLKNIYENKLEHSEDMLNLLKQQTRTEKIPKGIPSGVETANKTGELDHVENDAAIVFDGENPYIICVMADNLSDTTEARQRIVDISSVVYENISK</sequence>
<evidence type="ECO:0000313" key="4">
    <source>
        <dbReference type="EMBL" id="MBC8627940.1"/>
    </source>
</evidence>
<evidence type="ECO:0000313" key="5">
    <source>
        <dbReference type="Proteomes" id="UP000661649"/>
    </source>
</evidence>
<evidence type="ECO:0000256" key="2">
    <source>
        <dbReference type="SAM" id="Phobius"/>
    </source>
</evidence>
<organism evidence="4 5">
    <name type="scientific">Blautia stercoris</name>
    <dbReference type="NCBI Taxonomy" id="871664"/>
    <lineage>
        <taxon>Bacteria</taxon>
        <taxon>Bacillati</taxon>
        <taxon>Bacillota</taxon>
        <taxon>Clostridia</taxon>
        <taxon>Lachnospirales</taxon>
        <taxon>Lachnospiraceae</taxon>
        <taxon>Blautia</taxon>
    </lineage>
</organism>
<proteinExistence type="predicted"/>
<reference evidence="4 5" key="1">
    <citation type="submission" date="2020-08" db="EMBL/GenBank/DDBJ databases">
        <title>Genome public.</title>
        <authorList>
            <person name="Liu C."/>
            <person name="Sun Q."/>
        </authorList>
    </citation>
    <scope>NUCLEOTIDE SEQUENCE [LARGE SCALE GENOMIC DNA]</scope>
    <source>
        <strain evidence="4 5">3_YM_SP_D4_24.mj</strain>
    </source>
</reference>
<protein>
    <submittedName>
        <fullName evidence="4">Serine hydrolase</fullName>
    </submittedName>
</protein>
<dbReference type="Proteomes" id="UP000661649">
    <property type="component" value="Unassembled WGS sequence"/>
</dbReference>
<keyword evidence="5" id="KW-1185">Reference proteome</keyword>
<feature type="compositionally biased region" description="Acidic residues" evidence="1">
    <location>
        <begin position="76"/>
        <end position="110"/>
    </location>
</feature>
<dbReference type="SUPFAM" id="SSF56601">
    <property type="entry name" value="beta-lactamase/transpeptidase-like"/>
    <property type="match status" value="1"/>
</dbReference>
<dbReference type="Gene3D" id="3.40.710.10">
    <property type="entry name" value="DD-peptidase/beta-lactamase superfamily"/>
    <property type="match status" value="1"/>
</dbReference>
<dbReference type="Pfam" id="PF13354">
    <property type="entry name" value="Beta-lactamase2"/>
    <property type="match status" value="1"/>
</dbReference>
<keyword evidence="2" id="KW-1133">Transmembrane helix</keyword>
<dbReference type="InterPro" id="IPR000871">
    <property type="entry name" value="Beta-lactam_class-A"/>
</dbReference>
<dbReference type="EMBL" id="JACRTP010000001">
    <property type="protein sequence ID" value="MBC8627940.1"/>
    <property type="molecule type" value="Genomic_DNA"/>
</dbReference>
<evidence type="ECO:0000256" key="1">
    <source>
        <dbReference type="SAM" id="MobiDB-lite"/>
    </source>
</evidence>
<keyword evidence="4" id="KW-0378">Hydrolase</keyword>
<evidence type="ECO:0000259" key="3">
    <source>
        <dbReference type="Pfam" id="PF13354"/>
    </source>
</evidence>
<dbReference type="GO" id="GO:0016787">
    <property type="term" value="F:hydrolase activity"/>
    <property type="evidence" value="ECO:0007669"/>
    <property type="project" value="UniProtKB-KW"/>
</dbReference>
<dbReference type="InterPro" id="IPR012338">
    <property type="entry name" value="Beta-lactam/transpept-like"/>
</dbReference>
<keyword evidence="2" id="KW-0472">Membrane</keyword>
<feature type="transmembrane region" description="Helical" evidence="2">
    <location>
        <begin position="9"/>
        <end position="30"/>
    </location>
</feature>
<comment type="caution">
    <text evidence="4">The sequence shown here is derived from an EMBL/GenBank/DDBJ whole genome shotgun (WGS) entry which is preliminary data.</text>
</comment>
<dbReference type="PANTHER" id="PTHR35333">
    <property type="entry name" value="BETA-LACTAMASE"/>
    <property type="match status" value="1"/>
</dbReference>
<name>A0ABR7P954_9FIRM</name>
<feature type="region of interest" description="Disordered" evidence="1">
    <location>
        <begin position="36"/>
        <end position="110"/>
    </location>
</feature>
<gene>
    <name evidence="4" type="ORF">H8712_04785</name>
</gene>
<dbReference type="RefSeq" id="WP_117457925.1">
    <property type="nucleotide sequence ID" value="NZ_JACRTP010000001.1"/>
</dbReference>
<dbReference type="PANTHER" id="PTHR35333:SF3">
    <property type="entry name" value="BETA-LACTAMASE-TYPE TRANSPEPTIDASE FOLD CONTAINING PROTEIN"/>
    <property type="match status" value="1"/>
</dbReference>
<dbReference type="InterPro" id="IPR045155">
    <property type="entry name" value="Beta-lactam_cat"/>
</dbReference>
<accession>A0ABR7P954</accession>
<feature type="compositionally biased region" description="Basic and acidic residues" evidence="1">
    <location>
        <begin position="43"/>
        <end position="64"/>
    </location>
</feature>
<feature type="domain" description="Beta-lactamase class A catalytic" evidence="3">
    <location>
        <begin position="177"/>
        <end position="321"/>
    </location>
</feature>
<keyword evidence="2" id="KW-0812">Transmembrane</keyword>